<dbReference type="PANTHER" id="PTHR43495">
    <property type="entry name" value="GABA PERMEASE"/>
    <property type="match status" value="1"/>
</dbReference>
<dbReference type="InterPro" id="IPR004841">
    <property type="entry name" value="AA-permease/SLC12A_dom"/>
</dbReference>
<dbReference type="Proteomes" id="UP001529245">
    <property type="component" value="Unassembled WGS sequence"/>
</dbReference>
<protein>
    <submittedName>
        <fullName evidence="9">Amino acid permease</fullName>
    </submittedName>
</protein>
<feature type="transmembrane region" description="Helical" evidence="7">
    <location>
        <begin position="52"/>
        <end position="71"/>
    </location>
</feature>
<feature type="domain" description="Amino acid permease/ SLC12A" evidence="8">
    <location>
        <begin position="24"/>
        <end position="458"/>
    </location>
</feature>
<keyword evidence="3 7" id="KW-0812">Transmembrane</keyword>
<feature type="transmembrane region" description="Helical" evidence="7">
    <location>
        <begin position="27"/>
        <end position="46"/>
    </location>
</feature>
<evidence type="ECO:0000256" key="1">
    <source>
        <dbReference type="ARBA" id="ARBA00004141"/>
    </source>
</evidence>
<dbReference type="RefSeq" id="WP_283204557.1">
    <property type="nucleotide sequence ID" value="NZ_JASGCB010000035.1"/>
</dbReference>
<comment type="subcellular location">
    <subcellularLocation>
        <location evidence="1">Membrane</location>
        <topology evidence="1">Multi-pass membrane protein</topology>
    </subcellularLocation>
</comment>
<proteinExistence type="predicted"/>
<dbReference type="EMBL" id="JASGCB010000035">
    <property type="protein sequence ID" value="MDI9261157.1"/>
    <property type="molecule type" value="Genomic_DNA"/>
</dbReference>
<keyword evidence="5 7" id="KW-1133">Transmembrane helix</keyword>
<comment type="caution">
    <text evidence="9">The sequence shown here is derived from an EMBL/GenBank/DDBJ whole genome shotgun (WGS) entry which is preliminary data.</text>
</comment>
<feature type="transmembrane region" description="Helical" evidence="7">
    <location>
        <begin position="433"/>
        <end position="452"/>
    </location>
</feature>
<keyword evidence="6 7" id="KW-0472">Membrane</keyword>
<gene>
    <name evidence="9" type="ORF">QID03_13410</name>
</gene>
<organism evidence="9 10">
    <name type="scientific">Alicyclobacillus sendaiensis PA2</name>
    <dbReference type="NCBI Taxonomy" id="3029425"/>
    <lineage>
        <taxon>Bacteria</taxon>
        <taxon>Bacillati</taxon>
        <taxon>Bacillota</taxon>
        <taxon>Bacilli</taxon>
        <taxon>Bacillales</taxon>
        <taxon>Alicyclobacillaceae</taxon>
        <taxon>Alicyclobacillus</taxon>
    </lineage>
</organism>
<sequence>MGTQADIKAGRERASLRQALRMRHMTMISLGGVIGAGLFVGSGAVIQTTGPAAVVSYALAGFLVILIMRMLGEMATARPAVGSFAEYGRMALGEWAGFLMGWLYWYFWVIVVAVEATAGALTLHNWLFPGVPLWVLSLILLLLLTLSNLLSVRSYGEFEYWFAFIKVAAIVVFIVLAGLFVLGLWPGSHLNFSNLVAHGGFAPKGVGALFADVTTLIFSFFGSEIVTIAAAESKEPAKAVARATNSVIWRVLVFYVLSIFLIVTMIPWNDSKALASPYVSALSMLHIPGVAAAMNVVVITAVLSCLNSGLYTASRMLFALAYQGNAPKALLRTNRRGVPARAILFCTIVGYLSIIMDYVSPQHVFLFLLNSSGAVGLFIYLLIACSELVMRRRMEREGEELKVRMWLFPFLTYLCIAAMTAVIVAMAFQPGDLSQLVLSLVSVAVLLVLYGVKRWYTGRGRSAGDAIRS</sequence>
<feature type="transmembrane region" description="Helical" evidence="7">
    <location>
        <begin position="406"/>
        <end position="427"/>
    </location>
</feature>
<evidence type="ECO:0000256" key="6">
    <source>
        <dbReference type="ARBA" id="ARBA00023136"/>
    </source>
</evidence>
<evidence type="ECO:0000313" key="10">
    <source>
        <dbReference type="Proteomes" id="UP001529245"/>
    </source>
</evidence>
<dbReference type="PROSITE" id="PS00218">
    <property type="entry name" value="AMINO_ACID_PERMEASE_1"/>
    <property type="match status" value="1"/>
</dbReference>
<keyword evidence="4" id="KW-0029">Amino-acid transport</keyword>
<feature type="transmembrane region" description="Helical" evidence="7">
    <location>
        <begin position="338"/>
        <end position="359"/>
    </location>
</feature>
<dbReference type="InterPro" id="IPR004840">
    <property type="entry name" value="Amino_acid_permease_CS"/>
</dbReference>
<feature type="transmembrane region" description="Helical" evidence="7">
    <location>
        <begin position="247"/>
        <end position="266"/>
    </location>
</feature>
<dbReference type="PIRSF" id="PIRSF006060">
    <property type="entry name" value="AA_transporter"/>
    <property type="match status" value="1"/>
</dbReference>
<accession>A0ABT6Y1N1</accession>
<feature type="transmembrane region" description="Helical" evidence="7">
    <location>
        <begin position="365"/>
        <end position="385"/>
    </location>
</feature>
<feature type="transmembrane region" description="Helical" evidence="7">
    <location>
        <begin position="92"/>
        <end position="114"/>
    </location>
</feature>
<evidence type="ECO:0000256" key="5">
    <source>
        <dbReference type="ARBA" id="ARBA00022989"/>
    </source>
</evidence>
<keyword evidence="10" id="KW-1185">Reference proteome</keyword>
<evidence type="ECO:0000256" key="2">
    <source>
        <dbReference type="ARBA" id="ARBA00022448"/>
    </source>
</evidence>
<name>A0ABT6Y1N1_ALISE</name>
<evidence type="ECO:0000259" key="8">
    <source>
        <dbReference type="Pfam" id="PF00324"/>
    </source>
</evidence>
<feature type="transmembrane region" description="Helical" evidence="7">
    <location>
        <begin position="286"/>
        <end position="306"/>
    </location>
</feature>
<dbReference type="PANTHER" id="PTHR43495:SF5">
    <property type="entry name" value="GAMMA-AMINOBUTYRIC ACID PERMEASE"/>
    <property type="match status" value="1"/>
</dbReference>
<evidence type="ECO:0000256" key="3">
    <source>
        <dbReference type="ARBA" id="ARBA00022692"/>
    </source>
</evidence>
<reference evidence="9 10" key="1">
    <citation type="submission" date="2023-04" db="EMBL/GenBank/DDBJ databases">
        <title>A. sendaiensis sub sp. chiapanensis a novel subspecie with specific adaptation in bacterial cell wall isolated from an active volcano.</title>
        <authorList>
            <person name="Alvarez Gutierrez P.E."/>
            <person name="Ortiz Cortes L.Y."/>
        </authorList>
    </citation>
    <scope>NUCLEOTIDE SEQUENCE [LARGE SCALE GENOMIC DNA]</scope>
    <source>
        <strain evidence="9 10">PA2</strain>
    </source>
</reference>
<feature type="transmembrane region" description="Helical" evidence="7">
    <location>
        <begin position="158"/>
        <end position="185"/>
    </location>
</feature>
<feature type="transmembrane region" description="Helical" evidence="7">
    <location>
        <begin position="205"/>
        <end position="226"/>
    </location>
</feature>
<dbReference type="Pfam" id="PF00324">
    <property type="entry name" value="AA_permease"/>
    <property type="match status" value="1"/>
</dbReference>
<keyword evidence="2" id="KW-0813">Transport</keyword>
<feature type="transmembrane region" description="Helical" evidence="7">
    <location>
        <begin position="126"/>
        <end position="146"/>
    </location>
</feature>
<dbReference type="Gene3D" id="1.20.1740.10">
    <property type="entry name" value="Amino acid/polyamine transporter I"/>
    <property type="match status" value="1"/>
</dbReference>
<evidence type="ECO:0000313" key="9">
    <source>
        <dbReference type="EMBL" id="MDI9261157.1"/>
    </source>
</evidence>
<evidence type="ECO:0000256" key="4">
    <source>
        <dbReference type="ARBA" id="ARBA00022970"/>
    </source>
</evidence>
<evidence type="ECO:0000256" key="7">
    <source>
        <dbReference type="SAM" id="Phobius"/>
    </source>
</evidence>